<evidence type="ECO:0000313" key="2">
    <source>
        <dbReference type="EMBL" id="KAK1932601.1"/>
    </source>
</evidence>
<proteinExistence type="predicted"/>
<keyword evidence="3" id="KW-1185">Reference proteome</keyword>
<evidence type="ECO:0000313" key="3">
    <source>
        <dbReference type="Proteomes" id="UP001259832"/>
    </source>
</evidence>
<comment type="caution">
    <text evidence="2">The sequence shown here is derived from an EMBL/GenBank/DDBJ whole genome shotgun (WGS) entry which is preliminary data.</text>
</comment>
<evidence type="ECO:0008006" key="4">
    <source>
        <dbReference type="Google" id="ProtNLM"/>
    </source>
</evidence>
<protein>
    <recommendedName>
        <fullName evidence="4">Retrotransposon gag domain-containing protein</fullName>
    </recommendedName>
</protein>
<organism evidence="2 3">
    <name type="scientific">Phytophthora citrophthora</name>
    <dbReference type="NCBI Taxonomy" id="4793"/>
    <lineage>
        <taxon>Eukaryota</taxon>
        <taxon>Sar</taxon>
        <taxon>Stramenopiles</taxon>
        <taxon>Oomycota</taxon>
        <taxon>Peronosporomycetes</taxon>
        <taxon>Peronosporales</taxon>
        <taxon>Peronosporaceae</taxon>
        <taxon>Phytophthora</taxon>
    </lineage>
</organism>
<evidence type="ECO:0000256" key="1">
    <source>
        <dbReference type="SAM" id="MobiDB-lite"/>
    </source>
</evidence>
<sequence length="187" mass="21020">MSTSRRRRSSGDPSSSSSRSDSGSDSASGNSDSSSFEDASSGVTTTTGPNGTTTYLFKPFVNVSTLEDFDEKAPLSTRMRWLERFQSMSVQGGWADNVKIYEIKLKLSPAVRNWRANLTPKVRRKWKDFFKAFKERFCKAKTSDAERYDTMVQKKNETPLDFYYRLNKVADRAGVDIDGSDKSGKVT</sequence>
<feature type="compositionally biased region" description="Low complexity" evidence="1">
    <location>
        <begin position="11"/>
        <end position="48"/>
    </location>
</feature>
<dbReference type="AlphaFoldDB" id="A0AAD9LDN2"/>
<dbReference type="EMBL" id="JASMQC010000029">
    <property type="protein sequence ID" value="KAK1932601.1"/>
    <property type="molecule type" value="Genomic_DNA"/>
</dbReference>
<name>A0AAD9LDN2_9STRA</name>
<gene>
    <name evidence="2" type="ORF">P3T76_012185</name>
</gene>
<dbReference type="Proteomes" id="UP001259832">
    <property type="component" value="Unassembled WGS sequence"/>
</dbReference>
<accession>A0AAD9LDN2</accession>
<reference evidence="2" key="1">
    <citation type="submission" date="2023-08" db="EMBL/GenBank/DDBJ databases">
        <title>Reference Genome Resource for the Citrus Pathogen Phytophthora citrophthora.</title>
        <authorList>
            <person name="Moller H."/>
            <person name="Coetzee B."/>
            <person name="Rose L.J."/>
            <person name="Van Niekerk J.M."/>
        </authorList>
    </citation>
    <scope>NUCLEOTIDE SEQUENCE</scope>
    <source>
        <strain evidence="2">STE-U-9442</strain>
    </source>
</reference>
<feature type="region of interest" description="Disordered" evidence="1">
    <location>
        <begin position="1"/>
        <end position="48"/>
    </location>
</feature>